<dbReference type="RefSeq" id="WP_153309373.1">
    <property type="nucleotide sequence ID" value="NZ_CEHB01000061.1"/>
</dbReference>
<dbReference type="AlphaFoldDB" id="A0A116RUM7"/>
<name>A0A116RUM7_STRSU</name>
<dbReference type="Proteomes" id="UP000074903">
    <property type="component" value="Unassembled WGS sequence"/>
</dbReference>
<proteinExistence type="predicted"/>
<organism evidence="2 3">
    <name type="scientific">Streptococcus suis</name>
    <dbReference type="NCBI Taxonomy" id="1307"/>
    <lineage>
        <taxon>Bacteria</taxon>
        <taxon>Bacillati</taxon>
        <taxon>Bacillota</taxon>
        <taxon>Bacilli</taxon>
        <taxon>Lactobacillales</taxon>
        <taxon>Streptococcaceae</taxon>
        <taxon>Streptococcus</taxon>
    </lineage>
</organism>
<evidence type="ECO:0000313" key="3">
    <source>
        <dbReference type="Proteomes" id="UP000074903"/>
    </source>
</evidence>
<protein>
    <submittedName>
        <fullName evidence="2">Uncharacterized protein</fullName>
    </submittedName>
</protein>
<gene>
    <name evidence="2" type="ORF">ERS132531_01548</name>
</gene>
<sequence length="51" mass="5925">MTKQKRIATLINALAIFAVIFLNRNSFISLIAITLIMILNFWNLVDMKEEK</sequence>
<evidence type="ECO:0000313" key="2">
    <source>
        <dbReference type="EMBL" id="CYX87569.1"/>
    </source>
</evidence>
<feature type="transmembrane region" description="Helical" evidence="1">
    <location>
        <begin position="28"/>
        <end position="45"/>
    </location>
</feature>
<keyword evidence="1" id="KW-0812">Transmembrane</keyword>
<keyword evidence="1" id="KW-1133">Transmembrane helix</keyword>
<accession>A0A116RUM7</accession>
<dbReference type="EMBL" id="FILX01000032">
    <property type="protein sequence ID" value="CYX87569.1"/>
    <property type="molecule type" value="Genomic_DNA"/>
</dbReference>
<evidence type="ECO:0000256" key="1">
    <source>
        <dbReference type="SAM" id="Phobius"/>
    </source>
</evidence>
<keyword evidence="1" id="KW-0472">Membrane</keyword>
<feature type="transmembrane region" description="Helical" evidence="1">
    <location>
        <begin position="7"/>
        <end position="22"/>
    </location>
</feature>
<reference evidence="2 3" key="1">
    <citation type="submission" date="2016-02" db="EMBL/GenBank/DDBJ databases">
        <authorList>
            <consortium name="Pathogen Informatics"/>
        </authorList>
    </citation>
    <scope>NUCLEOTIDE SEQUENCE [LARGE SCALE GENOMIC DNA]</scope>
    <source>
        <strain evidence="2 3">SS993</strain>
    </source>
</reference>